<dbReference type="EMBL" id="MGHY01000009">
    <property type="protein sequence ID" value="OGM79671.1"/>
    <property type="molecule type" value="Genomic_DNA"/>
</dbReference>
<dbReference type="STRING" id="1802538.A2382_02000"/>
<dbReference type="AlphaFoldDB" id="A0A1F8CTR7"/>
<accession>A0A1F8CTR7</accession>
<gene>
    <name evidence="1" type="ORF">A2382_02000</name>
</gene>
<dbReference type="InterPro" id="IPR024079">
    <property type="entry name" value="MetalloPept_cat_dom_sf"/>
</dbReference>
<dbReference type="GO" id="GO:0008237">
    <property type="term" value="F:metallopeptidase activity"/>
    <property type="evidence" value="ECO:0007669"/>
    <property type="project" value="InterPro"/>
</dbReference>
<dbReference type="SUPFAM" id="SSF55486">
    <property type="entry name" value="Metalloproteases ('zincins'), catalytic domain"/>
    <property type="match status" value="1"/>
</dbReference>
<reference evidence="1 2" key="1">
    <citation type="journal article" date="2016" name="Nat. Commun.">
        <title>Thousands of microbial genomes shed light on interconnected biogeochemical processes in an aquifer system.</title>
        <authorList>
            <person name="Anantharaman K."/>
            <person name="Brown C.T."/>
            <person name="Hug L.A."/>
            <person name="Sharon I."/>
            <person name="Castelle C.J."/>
            <person name="Probst A.J."/>
            <person name="Thomas B.C."/>
            <person name="Singh A."/>
            <person name="Wilkins M.J."/>
            <person name="Karaoz U."/>
            <person name="Brodie E.L."/>
            <person name="Williams K.H."/>
            <person name="Hubbard S.S."/>
            <person name="Banfield J.F."/>
        </authorList>
    </citation>
    <scope>NUCLEOTIDE SEQUENCE [LARGE SCALE GENOMIC DNA]</scope>
</reference>
<dbReference type="Gene3D" id="3.40.390.10">
    <property type="entry name" value="Collagenase (Catalytic Domain)"/>
    <property type="match status" value="1"/>
</dbReference>
<dbReference type="Proteomes" id="UP000178999">
    <property type="component" value="Unassembled WGS sequence"/>
</dbReference>
<evidence type="ECO:0000313" key="2">
    <source>
        <dbReference type="Proteomes" id="UP000178999"/>
    </source>
</evidence>
<protein>
    <submittedName>
        <fullName evidence="1">Uncharacterized protein</fullName>
    </submittedName>
</protein>
<organism evidence="1 2">
    <name type="scientific">Candidatus Woesebacteria bacterium RIFOXYB1_FULL_38_16</name>
    <dbReference type="NCBI Taxonomy" id="1802538"/>
    <lineage>
        <taxon>Bacteria</taxon>
        <taxon>Candidatus Woeseibacteriota</taxon>
    </lineage>
</organism>
<evidence type="ECO:0000313" key="1">
    <source>
        <dbReference type="EMBL" id="OGM79671.1"/>
    </source>
</evidence>
<comment type="caution">
    <text evidence="1">The sequence shown here is derived from an EMBL/GenBank/DDBJ whole genome shotgun (WGS) entry which is preliminary data.</text>
</comment>
<sequence>MSEDTEAESIPLQRPKEVVYQDLDNIQKEFDALEDVVKPWNEKIDALSEDKQTIIEGLNSRLQDGDITDEEVERDIPEELRPLVNEYRQLSAKLRDIQSRERGLQREALPYKKEELKKVADELASKVNFDAIFDYYREIDLGQRERVENTDLLANMATELYVLRQYQYDTRKESEDDEFWHYDSRLRSLRHYEETWAKKGFILDAPRDTTDAMPVFGEQVRIERQKLAIEVGEASEQLEEYGHLCRTYRPAIFNNREHRDHALDSIHRVLDTDAKEKRALYYSDNFDEVDFDPEFVAAAKRHIDKVLDEHRRAGRISRTPEVLTEERRRIDAIPESELFADIQIEGFTPTEGMIAVVKPEEILAEAKVKMPPDFARKLKRLEYKPSGPDEEDADDPTIETVGRFIPEFSEGSRWDVIDHTRIENYQPLFVAEGTDDIEVRVAKSFFMGTTWHEFGHNAHYTLDYDEMKAWEKVMEDDKTAITWYVKHSRGEEETRGKREDFAETFKLYIKSPALLGTISPSRYLYMTDYFTRHLQTQQNDGFRQAMISEILLQQAVWKAQGMSTEDVKNMYLSHELEED</sequence>
<proteinExistence type="predicted"/>
<name>A0A1F8CTR7_9BACT</name>